<dbReference type="InterPro" id="IPR036388">
    <property type="entry name" value="WH-like_DNA-bd_sf"/>
</dbReference>
<evidence type="ECO:0000259" key="5">
    <source>
        <dbReference type="PROSITE" id="PS50931"/>
    </source>
</evidence>
<dbReference type="EMBL" id="CP016757">
    <property type="protein sequence ID" value="ANZ44123.1"/>
    <property type="molecule type" value="Genomic_DNA"/>
</dbReference>
<dbReference type="InterPro" id="IPR000847">
    <property type="entry name" value="LysR_HTH_N"/>
</dbReference>
<dbReference type="PRINTS" id="PR00039">
    <property type="entry name" value="HTHLYSR"/>
</dbReference>
<dbReference type="GO" id="GO:0003677">
    <property type="term" value="F:DNA binding"/>
    <property type="evidence" value="ECO:0007669"/>
    <property type="project" value="UniProtKB-KW"/>
</dbReference>
<dbReference type="Gene3D" id="3.40.190.290">
    <property type="match status" value="1"/>
</dbReference>
<sequence length="310" mass="35233">MLNLLNMRYFIETTETLNFTKAAKNLNISQQALSTHIAALERELGSELFMRGVPLVLTQAGLLFKSYAQKFLNEYSSMMHEMNDIKDERRGTLSLGIAHTRGRILLPEILPLFQRVFPKVDIKITEGRNDEMQKALLEGKLELLICKLPIMAVNVKSEFFYQEEAVLMVSDELLEKYFGAQKGTVVKEIERTAGVGPLEKLPFLLPHRGDLMRVVADELIGQAGFIPNIIVESENIETLLEMSIRGLGVTFYPKMFIDYSGFINFPETFHIIPLDTPAASYAMGFCCPKDRYLSFAAREFIRIAKENIHL</sequence>
<organism evidence="6 7">
    <name type="scientific">Cloacibacillus porcorum</name>
    <dbReference type="NCBI Taxonomy" id="1197717"/>
    <lineage>
        <taxon>Bacteria</taxon>
        <taxon>Thermotogati</taxon>
        <taxon>Synergistota</taxon>
        <taxon>Synergistia</taxon>
        <taxon>Synergistales</taxon>
        <taxon>Synergistaceae</taxon>
        <taxon>Cloacibacillus</taxon>
    </lineage>
</organism>
<gene>
    <name evidence="6" type="ORF">BED41_02855</name>
</gene>
<accession>A0A1B2I2D5</accession>
<evidence type="ECO:0000256" key="2">
    <source>
        <dbReference type="ARBA" id="ARBA00023015"/>
    </source>
</evidence>
<reference evidence="6" key="1">
    <citation type="submission" date="2016-08" db="EMBL/GenBank/DDBJ databases">
        <title>Complete genome of Cloacibacillus porcorum.</title>
        <authorList>
            <person name="Looft T."/>
            <person name="Bayles D.O."/>
            <person name="Alt D.P."/>
        </authorList>
    </citation>
    <scope>NUCLEOTIDE SEQUENCE [LARGE SCALE GENOMIC DNA]</scope>
    <source>
        <strain evidence="6">CL-84</strain>
    </source>
</reference>
<evidence type="ECO:0000256" key="1">
    <source>
        <dbReference type="ARBA" id="ARBA00009437"/>
    </source>
</evidence>
<evidence type="ECO:0000313" key="7">
    <source>
        <dbReference type="Proteomes" id="UP000093044"/>
    </source>
</evidence>
<keyword evidence="2" id="KW-0805">Transcription regulation</keyword>
<dbReference type="InterPro" id="IPR050950">
    <property type="entry name" value="HTH-type_LysR_regulators"/>
</dbReference>
<name>A0A1B2I2D5_9BACT</name>
<dbReference type="Gene3D" id="1.10.10.10">
    <property type="entry name" value="Winged helix-like DNA-binding domain superfamily/Winged helix DNA-binding domain"/>
    <property type="match status" value="1"/>
</dbReference>
<dbReference type="SUPFAM" id="SSF46785">
    <property type="entry name" value="Winged helix' DNA-binding domain"/>
    <property type="match status" value="1"/>
</dbReference>
<dbReference type="Proteomes" id="UP000093044">
    <property type="component" value="Chromosome"/>
</dbReference>
<dbReference type="CDD" id="cd05466">
    <property type="entry name" value="PBP2_LTTR_substrate"/>
    <property type="match status" value="1"/>
</dbReference>
<comment type="similarity">
    <text evidence="1">Belongs to the LysR transcriptional regulatory family.</text>
</comment>
<proteinExistence type="inferred from homology"/>
<dbReference type="PANTHER" id="PTHR30419">
    <property type="entry name" value="HTH-TYPE TRANSCRIPTIONAL REGULATOR YBHD"/>
    <property type="match status" value="1"/>
</dbReference>
<keyword evidence="4" id="KW-0804">Transcription</keyword>
<dbReference type="AlphaFoldDB" id="A0A1B2I2D5"/>
<dbReference type="PROSITE" id="PS50931">
    <property type="entry name" value="HTH_LYSR"/>
    <property type="match status" value="1"/>
</dbReference>
<dbReference type="GO" id="GO:0005829">
    <property type="term" value="C:cytosol"/>
    <property type="evidence" value="ECO:0007669"/>
    <property type="project" value="TreeGrafter"/>
</dbReference>
<dbReference type="Pfam" id="PF00126">
    <property type="entry name" value="HTH_1"/>
    <property type="match status" value="1"/>
</dbReference>
<feature type="domain" description="HTH lysR-type" evidence="5">
    <location>
        <begin position="1"/>
        <end position="58"/>
    </location>
</feature>
<evidence type="ECO:0000256" key="4">
    <source>
        <dbReference type="ARBA" id="ARBA00023163"/>
    </source>
</evidence>
<keyword evidence="3" id="KW-0238">DNA-binding</keyword>
<evidence type="ECO:0000313" key="6">
    <source>
        <dbReference type="EMBL" id="ANZ44123.1"/>
    </source>
</evidence>
<protein>
    <recommendedName>
        <fullName evidence="5">HTH lysR-type domain-containing protein</fullName>
    </recommendedName>
</protein>
<dbReference type="GO" id="GO:0003700">
    <property type="term" value="F:DNA-binding transcription factor activity"/>
    <property type="evidence" value="ECO:0007669"/>
    <property type="project" value="InterPro"/>
</dbReference>
<dbReference type="SUPFAM" id="SSF53850">
    <property type="entry name" value="Periplasmic binding protein-like II"/>
    <property type="match status" value="1"/>
</dbReference>
<keyword evidence="7" id="KW-1185">Reference proteome</keyword>
<dbReference type="STRING" id="1197717.BED41_02855"/>
<dbReference type="KEGG" id="cpor:BED41_02855"/>
<dbReference type="InterPro" id="IPR036390">
    <property type="entry name" value="WH_DNA-bd_sf"/>
</dbReference>
<dbReference type="InterPro" id="IPR005119">
    <property type="entry name" value="LysR_subst-bd"/>
</dbReference>
<evidence type="ECO:0000256" key="3">
    <source>
        <dbReference type="ARBA" id="ARBA00023125"/>
    </source>
</evidence>
<dbReference type="Pfam" id="PF03466">
    <property type="entry name" value="LysR_substrate"/>
    <property type="match status" value="1"/>
</dbReference>